<sequence length="190" mass="21747">MQPRSETIKSKHESEIKSNVKSKINNEKQSERHYFELGICVVSALISGSFFTIQIISKVDINTFIQTFVQVNITFTLSIAALVASLGAFRWEHYIKGLTHGGLRDKYERRKYILKHAKKPLYRVIWINSVFIIVNLITLQSGSIVLKGTTLARYAGPLLVINYILIATCLIMGLILIYTSMRYMKELIFK</sequence>
<keyword evidence="1" id="KW-0812">Transmembrane</keyword>
<proteinExistence type="predicted"/>
<protein>
    <recommendedName>
        <fullName evidence="4">DUF3278 domain-containing protein</fullName>
    </recommendedName>
</protein>
<feature type="transmembrane region" description="Helical" evidence="1">
    <location>
        <begin position="120"/>
        <end position="139"/>
    </location>
</feature>
<dbReference type="EMBL" id="FTNK01000017">
    <property type="protein sequence ID" value="SIR53097.1"/>
    <property type="molecule type" value="Genomic_DNA"/>
</dbReference>
<keyword evidence="1" id="KW-1133">Transmembrane helix</keyword>
<keyword evidence="3" id="KW-1185">Reference proteome</keyword>
<dbReference type="Proteomes" id="UP000186666">
    <property type="component" value="Unassembled WGS sequence"/>
</dbReference>
<feature type="transmembrane region" description="Helical" evidence="1">
    <location>
        <begin position="34"/>
        <end position="56"/>
    </location>
</feature>
<evidence type="ECO:0000256" key="1">
    <source>
        <dbReference type="SAM" id="Phobius"/>
    </source>
</evidence>
<comment type="caution">
    <text evidence="2">The sequence shown here is derived from an EMBL/GenBank/DDBJ whole genome shotgun (WGS) entry which is preliminary data.</text>
</comment>
<organism evidence="2 3">
    <name type="scientific">Paenibacillus macquariensis</name>
    <dbReference type="NCBI Taxonomy" id="948756"/>
    <lineage>
        <taxon>Bacteria</taxon>
        <taxon>Bacillati</taxon>
        <taxon>Bacillota</taxon>
        <taxon>Bacilli</taxon>
        <taxon>Bacillales</taxon>
        <taxon>Paenibacillaceae</taxon>
        <taxon>Paenibacillus</taxon>
    </lineage>
</organism>
<name>A0ABY1KAZ3_9BACL</name>
<evidence type="ECO:0008006" key="4">
    <source>
        <dbReference type="Google" id="ProtNLM"/>
    </source>
</evidence>
<keyword evidence="1" id="KW-0472">Membrane</keyword>
<evidence type="ECO:0000313" key="3">
    <source>
        <dbReference type="Proteomes" id="UP000186666"/>
    </source>
</evidence>
<feature type="transmembrane region" description="Helical" evidence="1">
    <location>
        <begin position="68"/>
        <end position="89"/>
    </location>
</feature>
<evidence type="ECO:0000313" key="2">
    <source>
        <dbReference type="EMBL" id="SIR53097.1"/>
    </source>
</evidence>
<reference evidence="2 3" key="1">
    <citation type="submission" date="2017-01" db="EMBL/GenBank/DDBJ databases">
        <authorList>
            <person name="Varghese N."/>
            <person name="Submissions S."/>
        </authorList>
    </citation>
    <scope>NUCLEOTIDE SEQUENCE [LARGE SCALE GENOMIC DNA]</scope>
    <source>
        <strain evidence="2 3">ATCC 23464</strain>
    </source>
</reference>
<accession>A0ABY1KAZ3</accession>
<gene>
    <name evidence="2" type="ORF">SAMN05421578_11767</name>
</gene>
<dbReference type="RefSeq" id="WP_156510182.1">
    <property type="nucleotide sequence ID" value="NZ_FTNK01000017.1"/>
</dbReference>
<feature type="transmembrane region" description="Helical" evidence="1">
    <location>
        <begin position="159"/>
        <end position="181"/>
    </location>
</feature>